<proteinExistence type="predicted"/>
<dbReference type="Proteomes" id="UP000318667">
    <property type="component" value="Unassembled WGS sequence"/>
</dbReference>
<evidence type="ECO:0000313" key="2">
    <source>
        <dbReference type="Proteomes" id="UP000318667"/>
    </source>
</evidence>
<dbReference type="Pfam" id="PF13040">
    <property type="entry name" value="Fur_reg_FbpB"/>
    <property type="match status" value="1"/>
</dbReference>
<accession>A0A562K2W1</accession>
<comment type="caution">
    <text evidence="1">The sequence shown here is derived from an EMBL/GenBank/DDBJ whole genome shotgun (WGS) entry which is preliminary data.</text>
</comment>
<evidence type="ECO:0000313" key="1">
    <source>
        <dbReference type="EMBL" id="TWH89762.1"/>
    </source>
</evidence>
<sequence length="44" mass="5542">MKKKIRYTMDELIKRNKEELMKDRSQLEKIERKLDEKYVKVKPM</sequence>
<protein>
    <submittedName>
        <fullName evidence="1">Fur-regulated basic protein B</fullName>
    </submittedName>
</protein>
<dbReference type="RefSeq" id="WP_144540482.1">
    <property type="nucleotide sequence ID" value="NZ_CBCSDC010000010.1"/>
</dbReference>
<reference evidence="1 2" key="1">
    <citation type="journal article" date="2015" name="Stand. Genomic Sci.">
        <title>Genomic Encyclopedia of Bacterial and Archaeal Type Strains, Phase III: the genomes of soil and plant-associated and newly described type strains.</title>
        <authorList>
            <person name="Whitman W.B."/>
            <person name="Woyke T."/>
            <person name="Klenk H.P."/>
            <person name="Zhou Y."/>
            <person name="Lilburn T.G."/>
            <person name="Beck B.J."/>
            <person name="De Vos P."/>
            <person name="Vandamme P."/>
            <person name="Eisen J.A."/>
            <person name="Garrity G."/>
            <person name="Hugenholtz P."/>
            <person name="Kyrpides N.C."/>
        </authorList>
    </citation>
    <scope>NUCLEOTIDE SEQUENCE [LARGE SCALE GENOMIC DNA]</scope>
    <source>
        <strain evidence="1 2">CGMCC 1.10115</strain>
    </source>
</reference>
<organism evidence="1 2">
    <name type="scientific">Cytobacillus oceanisediminis</name>
    <dbReference type="NCBI Taxonomy" id="665099"/>
    <lineage>
        <taxon>Bacteria</taxon>
        <taxon>Bacillati</taxon>
        <taxon>Bacillota</taxon>
        <taxon>Bacilli</taxon>
        <taxon>Bacillales</taxon>
        <taxon>Bacillaceae</taxon>
        <taxon>Cytobacillus</taxon>
    </lineage>
</organism>
<dbReference type="InterPro" id="IPR025004">
    <property type="entry name" value="SenN/SenS"/>
</dbReference>
<keyword evidence="2" id="KW-1185">Reference proteome</keyword>
<gene>
    <name evidence="1" type="ORF">IQ19_01009</name>
</gene>
<name>A0A562K2W1_9BACI</name>
<dbReference type="OrthoDB" id="2928380at2"/>
<dbReference type="GeneID" id="65402266"/>
<dbReference type="EMBL" id="VLKI01000002">
    <property type="protein sequence ID" value="TWH89762.1"/>
    <property type="molecule type" value="Genomic_DNA"/>
</dbReference>
<dbReference type="AlphaFoldDB" id="A0A562K2W1"/>